<reference evidence="1 2" key="1">
    <citation type="submission" date="2020-04" db="EMBL/GenBank/DDBJ databases">
        <title>Molecular characterization of pseudomonads from Agaricus bisporus reveal novel blotch 2 pathogens in Western Europe.</title>
        <authorList>
            <person name="Taparia T."/>
            <person name="Krijger M."/>
            <person name="Haynes E."/>
            <person name="Elpinstone J.G."/>
            <person name="Noble R."/>
            <person name="Van Der Wolf J."/>
        </authorList>
    </citation>
    <scope>NUCLEOTIDE SEQUENCE [LARGE SCALE GENOMIC DNA]</scope>
    <source>
        <strain evidence="1 2">B7002</strain>
    </source>
</reference>
<gene>
    <name evidence="1" type="ORF">HX797_29015</name>
</gene>
<dbReference type="EMBL" id="JACAOZ010000047">
    <property type="protein sequence ID" value="NVZ60311.1"/>
    <property type="molecule type" value="Genomic_DNA"/>
</dbReference>
<dbReference type="AlphaFoldDB" id="A0A7Y7RXZ5"/>
<dbReference type="RefSeq" id="WP_177035042.1">
    <property type="nucleotide sequence ID" value="NZ_JACAOZ010000047.1"/>
</dbReference>
<protein>
    <submittedName>
        <fullName evidence="1">Uncharacterized protein</fullName>
    </submittedName>
</protein>
<organism evidence="1 2">
    <name type="scientific">Pseudomonas edaphica</name>
    <dbReference type="NCBI Taxonomy" id="2006980"/>
    <lineage>
        <taxon>Bacteria</taxon>
        <taxon>Pseudomonadati</taxon>
        <taxon>Pseudomonadota</taxon>
        <taxon>Gammaproteobacteria</taxon>
        <taxon>Pseudomonadales</taxon>
        <taxon>Pseudomonadaceae</taxon>
        <taxon>Pseudomonas</taxon>
    </lineage>
</organism>
<name>A0A7Y7RXZ5_9PSED</name>
<proteinExistence type="predicted"/>
<dbReference type="Proteomes" id="UP000560470">
    <property type="component" value="Unassembled WGS sequence"/>
</dbReference>
<sequence length="241" mass="27395">MPPKELKTNWLAKWRRILDDNVYRMDNPEAHRVMCRWETRDMLEAGVIDQMEKFEMDELADAAYWHAVEELATAPEGYMYGGHYDVIRKATSERIGQIIANTYYSASRPGPDGFDGKVFGHKHDLRLIFRHNSEAWVINDLVLTTPCGELYALVQTAQVINGKVYPIICDADAYRTLVDCAQVALERRDFESFQKARPLLLSAKFAKCATCFDRFGQREDCINCAGQGFVAKPVSQPTSSA</sequence>
<comment type="caution">
    <text evidence="1">The sequence shown here is derived from an EMBL/GenBank/DDBJ whole genome shotgun (WGS) entry which is preliminary data.</text>
</comment>
<evidence type="ECO:0000313" key="1">
    <source>
        <dbReference type="EMBL" id="NVZ60311.1"/>
    </source>
</evidence>
<evidence type="ECO:0000313" key="2">
    <source>
        <dbReference type="Proteomes" id="UP000560470"/>
    </source>
</evidence>
<accession>A0A7Y7RXZ5</accession>